<protein>
    <submittedName>
        <fullName evidence="1">Uncharacterized protein</fullName>
    </submittedName>
</protein>
<organism evidence="1 2">
    <name type="scientific">Devosia neptuniae</name>
    <dbReference type="NCBI Taxonomy" id="191302"/>
    <lineage>
        <taxon>Bacteria</taxon>
        <taxon>Pseudomonadati</taxon>
        <taxon>Pseudomonadota</taxon>
        <taxon>Alphaproteobacteria</taxon>
        <taxon>Hyphomicrobiales</taxon>
        <taxon>Devosiaceae</taxon>
        <taxon>Devosia</taxon>
    </lineage>
</organism>
<geneLocation type="plasmid" evidence="1 2">
    <name>p_unnamed1</name>
</geneLocation>
<sequence length="253" mass="28675">MQITAATFADPAMRQYLQTYYENQKAEAVASWKAREPIPENAEFKLPDGSILVGKAVQISAEQMEKAIVPFDQWLDFQIDRFTNPGLGPKRLEMAQQQLDFVQANGPDSSSNVRTTFSSNGVLLAALYTDGTTMTSNGSAQILSPILDRANDLELTGQKRTDYLTREIQVALSKRHRDLNVTSYPDNTIPTKREFGQLWHPNFDIDDHHASAIAEAQASYEDAYAWYQQSQTNLDQMRDFLLKMQEAQDIFRI</sequence>
<evidence type="ECO:0000313" key="2">
    <source>
        <dbReference type="Proteomes" id="UP001061862"/>
    </source>
</evidence>
<accession>A0ABY6C6D6</accession>
<keyword evidence="2" id="KW-1185">Reference proteome</keyword>
<proteinExistence type="predicted"/>
<gene>
    <name evidence="1" type="ORF">N8A98_02020</name>
</gene>
<dbReference type="RefSeq" id="WP_262165372.1">
    <property type="nucleotide sequence ID" value="NZ_CP104964.1"/>
</dbReference>
<keyword evidence="1" id="KW-0614">Plasmid</keyword>
<dbReference type="Proteomes" id="UP001061862">
    <property type="component" value="Plasmid p_unnamed1"/>
</dbReference>
<name>A0ABY6C6D6_9HYPH</name>
<dbReference type="EMBL" id="CP104964">
    <property type="protein sequence ID" value="UXN67860.1"/>
    <property type="molecule type" value="Genomic_DNA"/>
</dbReference>
<reference evidence="1 2" key="1">
    <citation type="submission" date="2022-09" db="EMBL/GenBank/DDBJ databases">
        <title>Interaction between co-microsymbionts with complementary sets of symbiotic genes in legume-rhizobium systems.</title>
        <authorList>
            <person name="Safronova V."/>
            <person name="Sazanova A."/>
            <person name="Afonin A."/>
            <person name="Chirak E."/>
        </authorList>
    </citation>
    <scope>NUCLEOTIDE SEQUENCE [LARGE SCALE GENOMIC DNA]</scope>
    <source>
        <strain evidence="1 2">A18/4-1</strain>
        <plasmid evidence="1 2">p_unnamed1</plasmid>
    </source>
</reference>
<evidence type="ECO:0000313" key="1">
    <source>
        <dbReference type="EMBL" id="UXN67860.1"/>
    </source>
</evidence>